<reference evidence="2 3" key="1">
    <citation type="journal article" date="2019" name="Emerg. Microbes Infect.">
        <title>Comprehensive subspecies identification of 175 nontuberculous mycobacteria species based on 7547 genomic profiles.</title>
        <authorList>
            <person name="Matsumoto Y."/>
            <person name="Kinjo T."/>
            <person name="Motooka D."/>
            <person name="Nabeya D."/>
            <person name="Jung N."/>
            <person name="Uechi K."/>
            <person name="Horii T."/>
            <person name="Iida T."/>
            <person name="Fujita J."/>
            <person name="Nakamura S."/>
        </authorList>
    </citation>
    <scope>NUCLEOTIDE SEQUENCE [LARGE SCALE GENOMIC DNA]</scope>
    <source>
        <strain evidence="2 3">JCM 6370</strain>
    </source>
</reference>
<protein>
    <submittedName>
        <fullName evidence="2">Uncharacterized protein</fullName>
    </submittedName>
</protein>
<keyword evidence="3" id="KW-1185">Reference proteome</keyword>
<dbReference type="AlphaFoldDB" id="A0A7I7UK36"/>
<feature type="region of interest" description="Disordered" evidence="1">
    <location>
        <begin position="1"/>
        <end position="22"/>
    </location>
</feature>
<evidence type="ECO:0000256" key="1">
    <source>
        <dbReference type="SAM" id="MobiDB-lite"/>
    </source>
</evidence>
<dbReference type="EMBL" id="AP022599">
    <property type="protein sequence ID" value="BBY81792.1"/>
    <property type="molecule type" value="Genomic_DNA"/>
</dbReference>
<gene>
    <name evidence="2" type="ORF">MPUL_29500</name>
</gene>
<sequence>MNPDEYSVPPPLDATGVGPWENHNGQIGRHFFGTRRGEQVPVQIVGIQDVNGAVVTRMIRVGHEQVELDIADVHELIWTLADACNEADRLSHLSSDFERGSCADLLRDVDSA</sequence>
<evidence type="ECO:0000313" key="3">
    <source>
        <dbReference type="Proteomes" id="UP000467252"/>
    </source>
</evidence>
<accession>A0A7I7UK36</accession>
<organism evidence="2 3">
    <name type="scientific">Mycolicibacterium pulveris</name>
    <name type="common">Mycobacterium pulveris</name>
    <dbReference type="NCBI Taxonomy" id="36813"/>
    <lineage>
        <taxon>Bacteria</taxon>
        <taxon>Bacillati</taxon>
        <taxon>Actinomycetota</taxon>
        <taxon>Actinomycetes</taxon>
        <taxon>Mycobacteriales</taxon>
        <taxon>Mycobacteriaceae</taxon>
        <taxon>Mycolicibacterium</taxon>
    </lineage>
</organism>
<dbReference type="RefSeq" id="WP_163901396.1">
    <property type="nucleotide sequence ID" value="NZ_AP022599.1"/>
</dbReference>
<name>A0A7I7UK36_MYCPV</name>
<proteinExistence type="predicted"/>
<dbReference type="Proteomes" id="UP000467252">
    <property type="component" value="Chromosome"/>
</dbReference>
<evidence type="ECO:0000313" key="2">
    <source>
        <dbReference type="EMBL" id="BBY81792.1"/>
    </source>
</evidence>